<evidence type="ECO:0000256" key="2">
    <source>
        <dbReference type="SAM" id="Phobius"/>
    </source>
</evidence>
<feature type="domain" description="EamA" evidence="3">
    <location>
        <begin position="10"/>
        <end position="146"/>
    </location>
</feature>
<evidence type="ECO:0000313" key="4">
    <source>
        <dbReference type="EMBL" id="RAY14148.1"/>
    </source>
</evidence>
<organism evidence="4 5">
    <name type="scientific">Actinomadura craniellae</name>
    <dbReference type="NCBI Taxonomy" id="2231787"/>
    <lineage>
        <taxon>Bacteria</taxon>
        <taxon>Bacillati</taxon>
        <taxon>Actinomycetota</taxon>
        <taxon>Actinomycetes</taxon>
        <taxon>Streptosporangiales</taxon>
        <taxon>Thermomonosporaceae</taxon>
        <taxon>Actinomadura</taxon>
    </lineage>
</organism>
<gene>
    <name evidence="4" type="ORF">DPM19_17920</name>
</gene>
<feature type="transmembrane region" description="Helical" evidence="2">
    <location>
        <begin position="257"/>
        <end position="277"/>
    </location>
</feature>
<sequence length="323" mass="32621">MAVGGRAKAWGLGFAVVSSISFGASGPFGKALVGAGFSPLQAVWLRIAGAALILVPVVLAVSGPARLRALRPHWPQLLFYGVTGVAACQALYFVAASRLPVGIAILLEFTGPVLVLLWIAVVRRAPLPRTAVAGVVVAVAGLACVVQVWSGLRLDAVGLAAGLGAAACQAAYFLLIDRLTGSVDPLAMTAVGMVVGALLLTLPAAPWAMPWHILPTQVALGSHDAPAWLLAAWIIVVSTVLAYATGVAAVQRLSAPVAGAICYTEAVAATLIAWVALGERLTPIQMAGGAVVLAGAYIAQRSVPAAAPAPAVAAPVPVPSQAR</sequence>
<comment type="caution">
    <text evidence="4">The sequence shown here is derived from an EMBL/GenBank/DDBJ whole genome shotgun (WGS) entry which is preliminary data.</text>
</comment>
<keyword evidence="2" id="KW-0812">Transmembrane</keyword>
<dbReference type="EMBL" id="QLYX01000007">
    <property type="protein sequence ID" value="RAY14148.1"/>
    <property type="molecule type" value="Genomic_DNA"/>
</dbReference>
<dbReference type="GO" id="GO:0016020">
    <property type="term" value="C:membrane"/>
    <property type="evidence" value="ECO:0007669"/>
    <property type="project" value="InterPro"/>
</dbReference>
<accession>A0A365H546</accession>
<dbReference type="OrthoDB" id="154915at2"/>
<feature type="transmembrane region" description="Helical" evidence="2">
    <location>
        <begin position="12"/>
        <end position="37"/>
    </location>
</feature>
<feature type="transmembrane region" description="Helical" evidence="2">
    <location>
        <begin position="131"/>
        <end position="150"/>
    </location>
</feature>
<feature type="transmembrane region" description="Helical" evidence="2">
    <location>
        <begin position="101"/>
        <end position="119"/>
    </location>
</feature>
<dbReference type="InterPro" id="IPR037185">
    <property type="entry name" value="EmrE-like"/>
</dbReference>
<feature type="transmembrane region" description="Helical" evidence="2">
    <location>
        <begin position="77"/>
        <end position="95"/>
    </location>
</feature>
<dbReference type="InterPro" id="IPR000620">
    <property type="entry name" value="EamA_dom"/>
</dbReference>
<feature type="transmembrane region" description="Helical" evidence="2">
    <location>
        <begin position="43"/>
        <end position="65"/>
    </location>
</feature>
<keyword evidence="5" id="KW-1185">Reference proteome</keyword>
<feature type="domain" description="EamA" evidence="3">
    <location>
        <begin position="158"/>
        <end position="298"/>
    </location>
</feature>
<reference evidence="4 5" key="1">
    <citation type="submission" date="2018-06" db="EMBL/GenBank/DDBJ databases">
        <title>Actinomadura craniellae sp. nov. isolated from marine sponge Craniella sp.</title>
        <authorList>
            <person name="Li L."/>
            <person name="Xu Q.H."/>
            <person name="Lin H.W."/>
            <person name="Lu Y.H."/>
        </authorList>
    </citation>
    <scope>NUCLEOTIDE SEQUENCE [LARGE SCALE GENOMIC DNA]</scope>
    <source>
        <strain evidence="4 5">LHW63021</strain>
    </source>
</reference>
<feature type="transmembrane region" description="Helical" evidence="2">
    <location>
        <begin position="156"/>
        <end position="175"/>
    </location>
</feature>
<feature type="transmembrane region" description="Helical" evidence="2">
    <location>
        <begin position="228"/>
        <end position="250"/>
    </location>
</feature>
<feature type="transmembrane region" description="Helical" evidence="2">
    <location>
        <begin position="187"/>
        <end position="208"/>
    </location>
</feature>
<dbReference type="Proteomes" id="UP000251891">
    <property type="component" value="Unassembled WGS sequence"/>
</dbReference>
<dbReference type="AlphaFoldDB" id="A0A365H546"/>
<dbReference type="PANTHER" id="PTHR22911:SF79">
    <property type="entry name" value="MOBA-LIKE NTP TRANSFERASE DOMAIN-CONTAINING PROTEIN"/>
    <property type="match status" value="1"/>
</dbReference>
<keyword evidence="2" id="KW-0472">Membrane</keyword>
<evidence type="ECO:0000259" key="3">
    <source>
        <dbReference type="Pfam" id="PF00892"/>
    </source>
</evidence>
<dbReference type="Pfam" id="PF00892">
    <property type="entry name" value="EamA"/>
    <property type="match status" value="2"/>
</dbReference>
<dbReference type="SUPFAM" id="SSF103481">
    <property type="entry name" value="Multidrug resistance efflux transporter EmrE"/>
    <property type="match status" value="2"/>
</dbReference>
<protein>
    <submittedName>
        <fullName evidence="4">EamA family transporter</fullName>
    </submittedName>
</protein>
<proteinExistence type="inferred from homology"/>
<name>A0A365H546_9ACTN</name>
<evidence type="ECO:0000313" key="5">
    <source>
        <dbReference type="Proteomes" id="UP000251891"/>
    </source>
</evidence>
<keyword evidence="2" id="KW-1133">Transmembrane helix</keyword>
<dbReference type="PANTHER" id="PTHR22911">
    <property type="entry name" value="ACYL-MALONYL CONDENSING ENZYME-RELATED"/>
    <property type="match status" value="1"/>
</dbReference>
<comment type="similarity">
    <text evidence="1">Belongs to the EamA transporter family.</text>
</comment>
<evidence type="ECO:0000256" key="1">
    <source>
        <dbReference type="ARBA" id="ARBA00007362"/>
    </source>
</evidence>